<keyword evidence="4 11" id="KW-0808">Transferase</keyword>
<dbReference type="OrthoDB" id="9803456at2"/>
<keyword evidence="9 11" id="KW-0012">Acyltransferase</keyword>
<dbReference type="AlphaFoldDB" id="A0A5C8Z2K9"/>
<dbReference type="NCBIfam" id="TIGR02207">
    <property type="entry name" value="lipid_A_htrB"/>
    <property type="match status" value="1"/>
</dbReference>
<dbReference type="PANTHER" id="PTHR30606:SF9">
    <property type="entry name" value="LIPID A BIOSYNTHESIS LAUROYLTRANSFERASE"/>
    <property type="match status" value="1"/>
</dbReference>
<evidence type="ECO:0000256" key="4">
    <source>
        <dbReference type="ARBA" id="ARBA00022679"/>
    </source>
</evidence>
<keyword evidence="3" id="KW-0997">Cell inner membrane</keyword>
<dbReference type="PIRSF" id="PIRSF026649">
    <property type="entry name" value="MsbB"/>
    <property type="match status" value="1"/>
</dbReference>
<comment type="subcellular location">
    <subcellularLocation>
        <location evidence="1">Cell inner membrane</location>
    </subcellularLocation>
</comment>
<dbReference type="GO" id="GO:0009245">
    <property type="term" value="P:lipid A biosynthetic process"/>
    <property type="evidence" value="ECO:0007669"/>
    <property type="project" value="InterPro"/>
</dbReference>
<keyword evidence="2" id="KW-1003">Cell membrane</keyword>
<protein>
    <submittedName>
        <fullName evidence="11">LpxL/LpxP family Kdo(2)-lipid IV(A) lauroyl/palmitoleoyl acyltransferase</fullName>
        <ecNumber evidence="11">2.3.1.-</ecNumber>
    </submittedName>
</protein>
<evidence type="ECO:0000256" key="6">
    <source>
        <dbReference type="ARBA" id="ARBA00022985"/>
    </source>
</evidence>
<organism evidence="11 12">
    <name type="scientific">Reinekea thalattae</name>
    <dbReference type="NCBI Taxonomy" id="2593301"/>
    <lineage>
        <taxon>Bacteria</taxon>
        <taxon>Pseudomonadati</taxon>
        <taxon>Pseudomonadota</taxon>
        <taxon>Gammaproteobacteria</taxon>
        <taxon>Oceanospirillales</taxon>
        <taxon>Saccharospirillaceae</taxon>
        <taxon>Reinekea</taxon>
    </lineage>
</organism>
<dbReference type="EMBL" id="VKAD01000003">
    <property type="protein sequence ID" value="TXR51489.1"/>
    <property type="molecule type" value="Genomic_DNA"/>
</dbReference>
<dbReference type="Proteomes" id="UP000321764">
    <property type="component" value="Unassembled WGS sequence"/>
</dbReference>
<evidence type="ECO:0000313" key="11">
    <source>
        <dbReference type="EMBL" id="TXR51489.1"/>
    </source>
</evidence>
<accession>A0A5C8Z2K9</accession>
<evidence type="ECO:0000256" key="3">
    <source>
        <dbReference type="ARBA" id="ARBA00022519"/>
    </source>
</evidence>
<keyword evidence="5 10" id="KW-0812">Transmembrane</keyword>
<evidence type="ECO:0000256" key="5">
    <source>
        <dbReference type="ARBA" id="ARBA00022692"/>
    </source>
</evidence>
<evidence type="ECO:0000256" key="9">
    <source>
        <dbReference type="ARBA" id="ARBA00023315"/>
    </source>
</evidence>
<dbReference type="InterPro" id="IPR004960">
    <property type="entry name" value="LipA_acyltrans"/>
</dbReference>
<dbReference type="RefSeq" id="WP_147714983.1">
    <property type="nucleotide sequence ID" value="NZ_VKAD01000003.1"/>
</dbReference>
<keyword evidence="12" id="KW-1185">Reference proteome</keyword>
<comment type="caution">
    <text evidence="11">The sequence shown here is derived from an EMBL/GenBank/DDBJ whole genome shotgun (WGS) entry which is preliminary data.</text>
</comment>
<evidence type="ECO:0000313" key="12">
    <source>
        <dbReference type="Proteomes" id="UP000321764"/>
    </source>
</evidence>
<sequence length="322" mass="36679">MARANKKHRSSGDTQKDSHVTDVYRFRDFLAPRYWKTWISIAGLYSIAWLPIGLRSGLSVGLAAILKKIDKRRLRVVQRNLELCFPEKTAQQRAQLLKATYHSYAMTFIETAHAWCRPVRSMHLEIQGREYIDALRSQGRGAILVSGHFAPLDIAAALLGQSDISVQAVYRKDNNPLFNYFMTRARERYAASLVARKDIRGMIKNLKQGGLLWYAPDQDYGRRPSIFVPFFGVQAATITKTSVLAEAGDAAVVPMSAYRTEGGRKIVIRFEAPLNIPSGDERADAICINQWLETRISEHPEQYLWFHKRFKTRPEGEASLYD</sequence>
<evidence type="ECO:0000256" key="10">
    <source>
        <dbReference type="SAM" id="Phobius"/>
    </source>
</evidence>
<name>A0A5C8Z2K9_9GAMM</name>
<evidence type="ECO:0000256" key="7">
    <source>
        <dbReference type="ARBA" id="ARBA00022989"/>
    </source>
</evidence>
<feature type="transmembrane region" description="Helical" evidence="10">
    <location>
        <begin position="38"/>
        <end position="66"/>
    </location>
</feature>
<dbReference type="GO" id="GO:0005886">
    <property type="term" value="C:plasma membrane"/>
    <property type="evidence" value="ECO:0007669"/>
    <property type="project" value="UniProtKB-SubCell"/>
</dbReference>
<dbReference type="EC" id="2.3.1.-" evidence="11"/>
<gene>
    <name evidence="11" type="primary">lpxL</name>
    <name evidence="11" type="ORF">FME95_13285</name>
</gene>
<dbReference type="GO" id="GO:0009103">
    <property type="term" value="P:lipopolysaccharide biosynthetic process"/>
    <property type="evidence" value="ECO:0007669"/>
    <property type="project" value="UniProtKB-KW"/>
</dbReference>
<keyword evidence="6" id="KW-0448">Lipopolysaccharide biosynthesis</keyword>
<dbReference type="CDD" id="cd07984">
    <property type="entry name" value="LPLAT_LABLAT-like"/>
    <property type="match status" value="1"/>
</dbReference>
<proteinExistence type="predicted"/>
<dbReference type="PANTHER" id="PTHR30606">
    <property type="entry name" value="LIPID A BIOSYNTHESIS LAUROYL ACYLTRANSFERASE"/>
    <property type="match status" value="1"/>
</dbReference>
<evidence type="ECO:0000256" key="8">
    <source>
        <dbReference type="ARBA" id="ARBA00023136"/>
    </source>
</evidence>
<reference evidence="11 12" key="1">
    <citation type="submission" date="2019-07" db="EMBL/GenBank/DDBJ databases">
        <title>Reinekea sp. strain SSH23 genome sequencing and assembly.</title>
        <authorList>
            <person name="Kim I."/>
        </authorList>
    </citation>
    <scope>NUCLEOTIDE SEQUENCE [LARGE SCALE GENOMIC DNA]</scope>
    <source>
        <strain evidence="11 12">SSH23</strain>
    </source>
</reference>
<keyword evidence="7 10" id="KW-1133">Transmembrane helix</keyword>
<dbReference type="InterPro" id="IPR011920">
    <property type="entry name" value="Lipid_A_LpxL_LpxP"/>
</dbReference>
<evidence type="ECO:0000256" key="2">
    <source>
        <dbReference type="ARBA" id="ARBA00022475"/>
    </source>
</evidence>
<keyword evidence="8 10" id="KW-0472">Membrane</keyword>
<dbReference type="Pfam" id="PF03279">
    <property type="entry name" value="Lip_A_acyltrans"/>
    <property type="match status" value="1"/>
</dbReference>
<dbReference type="GO" id="GO:0016746">
    <property type="term" value="F:acyltransferase activity"/>
    <property type="evidence" value="ECO:0007669"/>
    <property type="project" value="UniProtKB-KW"/>
</dbReference>
<evidence type="ECO:0000256" key="1">
    <source>
        <dbReference type="ARBA" id="ARBA00004533"/>
    </source>
</evidence>